<dbReference type="GO" id="GO:0003690">
    <property type="term" value="F:double-stranded DNA binding"/>
    <property type="evidence" value="ECO:0007669"/>
    <property type="project" value="InterPro"/>
</dbReference>
<evidence type="ECO:0000259" key="2">
    <source>
        <dbReference type="PROSITE" id="PS50250"/>
    </source>
</evidence>
<dbReference type="EMBL" id="KV428010">
    <property type="protein sequence ID" value="KZT42926.1"/>
    <property type="molecule type" value="Genomic_DNA"/>
</dbReference>
<dbReference type="STRING" id="1314776.A0A166HPF2"/>
<dbReference type="GO" id="GO:0070390">
    <property type="term" value="C:transcription export complex 2"/>
    <property type="evidence" value="ECO:0007669"/>
    <property type="project" value="TreeGrafter"/>
</dbReference>
<keyword evidence="4" id="KW-1185">Reference proteome</keyword>
<dbReference type="PANTHER" id="PTHR12732:SF0">
    <property type="entry name" value="PCI DOMAIN-CONTAINING PROTEIN 2"/>
    <property type="match status" value="1"/>
</dbReference>
<dbReference type="GO" id="GO:0006368">
    <property type="term" value="P:transcription elongation by RNA polymerase II"/>
    <property type="evidence" value="ECO:0007669"/>
    <property type="project" value="TreeGrafter"/>
</dbReference>
<dbReference type="InterPro" id="IPR036388">
    <property type="entry name" value="WH-like_DNA-bd_sf"/>
</dbReference>
<dbReference type="GO" id="GO:0016973">
    <property type="term" value="P:poly(A)+ mRNA export from nucleus"/>
    <property type="evidence" value="ECO:0007669"/>
    <property type="project" value="TreeGrafter"/>
</dbReference>
<evidence type="ECO:0000313" key="3">
    <source>
        <dbReference type="EMBL" id="KZT42926.1"/>
    </source>
</evidence>
<sequence length="393" mass="44763">MAIANAVRDEDGQRLAALVRISGQEAVNLLRDLRDSRRTSLARFSSSIVDPWGEIAIAHVQVLVNVEDKNFVESYREQAALLNLFLRFFVTKSGWTLPVLYTVLRDLRELSDKTGKAVTKWREDAARICNKAFSSCVTDRSSAPEDSRKWGIYYTVGLVLKSYFKVQRTSLSRNVIRALKANNDIPPLTEYPRAHQVTYKYYLGMLSFLNEDYEQAEQELTQAFYLCHCQAQSNLERILTYLLPLRLLRGHLPSDELSFRFPALKALCDPFINAIRKGDLKQFDDALNETATQKRLLDLGFAYNRSALLLLKLLVLRWISGTSKGTRIPIAMFHASLRVSGQDIPVEEAECIVANMIFKGFMRGYVSHEKQMVVLAQTNSFPKLSTRANPFAY</sequence>
<dbReference type="Pfam" id="PF01399">
    <property type="entry name" value="PCI"/>
    <property type="match status" value="1"/>
</dbReference>
<proteinExistence type="inferred from homology"/>
<dbReference type="OrthoDB" id="10252687at2759"/>
<comment type="similarity">
    <text evidence="1">Belongs to the CSN12 family.</text>
</comment>
<reference evidence="3 4" key="1">
    <citation type="journal article" date="2016" name="Mol. Biol. Evol.">
        <title>Comparative Genomics of Early-Diverging Mushroom-Forming Fungi Provides Insights into the Origins of Lignocellulose Decay Capabilities.</title>
        <authorList>
            <person name="Nagy L.G."/>
            <person name="Riley R."/>
            <person name="Tritt A."/>
            <person name="Adam C."/>
            <person name="Daum C."/>
            <person name="Floudas D."/>
            <person name="Sun H."/>
            <person name="Yadav J.S."/>
            <person name="Pangilinan J."/>
            <person name="Larsson K.H."/>
            <person name="Matsuura K."/>
            <person name="Barry K."/>
            <person name="Labutti K."/>
            <person name="Kuo R."/>
            <person name="Ohm R.A."/>
            <person name="Bhattacharya S.S."/>
            <person name="Shirouzu T."/>
            <person name="Yoshinaga Y."/>
            <person name="Martin F.M."/>
            <person name="Grigoriev I.V."/>
            <person name="Hibbett D.S."/>
        </authorList>
    </citation>
    <scope>NUCLEOTIDE SEQUENCE [LARGE SCALE GENOMIC DNA]</scope>
    <source>
        <strain evidence="3 4">HHB10207 ss-3</strain>
    </source>
</reference>
<gene>
    <name evidence="3" type="ORF">SISSUDRAFT_1069109</name>
</gene>
<evidence type="ECO:0000313" key="4">
    <source>
        <dbReference type="Proteomes" id="UP000076798"/>
    </source>
</evidence>
<accession>A0A166HPF2</accession>
<dbReference type="GO" id="GO:0003723">
    <property type="term" value="F:RNA binding"/>
    <property type="evidence" value="ECO:0007669"/>
    <property type="project" value="InterPro"/>
</dbReference>
<dbReference type="GO" id="GO:0000973">
    <property type="term" value="P:post-transcriptional tethering of RNA polymerase II gene DNA at nuclear periphery"/>
    <property type="evidence" value="ECO:0007669"/>
    <property type="project" value="TreeGrafter"/>
</dbReference>
<evidence type="ECO:0000256" key="1">
    <source>
        <dbReference type="ARBA" id="ARBA00025771"/>
    </source>
</evidence>
<dbReference type="Gene3D" id="1.10.10.10">
    <property type="entry name" value="Winged helix-like DNA-binding domain superfamily/Winged helix DNA-binding domain"/>
    <property type="match status" value="1"/>
</dbReference>
<name>A0A166HPF2_9AGAM</name>
<dbReference type="PANTHER" id="PTHR12732">
    <property type="entry name" value="UNCHARACTERIZED PROTEASOME COMPONENT REGION PCI-CONTAINING"/>
    <property type="match status" value="1"/>
</dbReference>
<dbReference type="Proteomes" id="UP000076798">
    <property type="component" value="Unassembled WGS sequence"/>
</dbReference>
<organism evidence="3 4">
    <name type="scientific">Sistotremastrum suecicum HHB10207 ss-3</name>
    <dbReference type="NCBI Taxonomy" id="1314776"/>
    <lineage>
        <taxon>Eukaryota</taxon>
        <taxon>Fungi</taxon>
        <taxon>Dikarya</taxon>
        <taxon>Basidiomycota</taxon>
        <taxon>Agaricomycotina</taxon>
        <taxon>Agaricomycetes</taxon>
        <taxon>Sistotremastrales</taxon>
        <taxon>Sistotremastraceae</taxon>
        <taxon>Sistotremastrum</taxon>
    </lineage>
</organism>
<dbReference type="PROSITE" id="PS50250">
    <property type="entry name" value="PCI"/>
    <property type="match status" value="1"/>
</dbReference>
<dbReference type="SMART" id="SM00753">
    <property type="entry name" value="PAM"/>
    <property type="match status" value="1"/>
</dbReference>
<dbReference type="InterPro" id="IPR000717">
    <property type="entry name" value="PCI_dom"/>
</dbReference>
<dbReference type="AlphaFoldDB" id="A0A166HPF2"/>
<protein>
    <recommendedName>
        <fullName evidence="2">PCI domain-containing protein</fullName>
    </recommendedName>
</protein>
<feature type="domain" description="PCI" evidence="2">
    <location>
        <begin position="197"/>
        <end position="380"/>
    </location>
</feature>
<dbReference type="InterPro" id="IPR045114">
    <property type="entry name" value="Csn12-like"/>
</dbReference>